<comment type="caution">
    <text evidence="1">The sequence shown here is derived from an EMBL/GenBank/DDBJ whole genome shotgun (WGS) entry which is preliminary data.</text>
</comment>
<proteinExistence type="predicted"/>
<sequence length="1010" mass="120260">MDGTISWSFSHAGEHFWIYSLKGGNCADMEKVTNSEQNTNGKHYDDNKKKKKTKKRKREGEEPSKGHKKRKKAKKDKHSSFISGSETSLSDVEELMRKSQECITRKTSKLSQHNKHAHTKNWDAQPVKKQTVESHKFQQDNRNVALVLPTSETENYQEDCISPELQLIEEDFNLEELMKQKDLLQKRLDAYENMCDEELGDEQLIDGDINEDVLSCFPPKREEQRKIKHVSKHVSIKDGSSERKKHEQKHHEVDLRYKIKQETERKRHRERERHREEEIDKERERERDKGKNRKRDRDRDQGREEEIDKEREKERERDRNRKRERDRDQEREQEREEVIDKEREKDRERDRNRKRERDRDQERELEREKEIEREKERERDRSRKRERDRDQERELEREKEIEREKERERDRNRKRERDRDQEREQERERDRMRQRDRHESRKVDNNPVMQRRIEDRSSSRNDKDSIRLRDKNREKYREKTQFINSNDNREKRKNSLNETSYLVPSSSDEDVNIDLNVEDDDEETVEQIIEKRRKQRKQLIKKLTGDKEEQSTNDAYQSTVNQPDSTCAFTTPTRVAPETNDTEDTNETVKDKHANTKDDDLQKESDNNSQALIQNINNDSTTPETNLEVSTTTSGWDMFADQDYVTVHAPLKGKLKSKNTLENPSLTDNWDDAEGYYRVRIGETLDNRYNVYGYTGQGVFSNVVRARDQARGNSEVAVKIIRNNEIMHKTGLRELEILKRLNDADPDDKFHCLRLFRHFFHKRHLCMVLEPLSMNLREVLKKYGKNSGIHIKAVRSYTQQLLLALKLLKKTGILHADIKPDNILVNDSKLVLKLCDFGSASHISNNEITPYLVSRFYRAPEIILGVNYDHGIDMWSTGCTIYELSTGKVMFAGLTNNDMLKYFMDFKGKIPNKLIKKGVFKEQHFDSNFNFLHQELDRVTEREKIIIISSIIPTRDLQSELAPRHHRLPPAEAKKITQLKDLLEKMLMLDPSKRAPVNQCLAHPFIQEKI</sequence>
<protein>
    <submittedName>
        <fullName evidence="1">Uncharacterized protein</fullName>
    </submittedName>
</protein>
<organism evidence="1 2">
    <name type="scientific">Dendrolimus kikuchii</name>
    <dbReference type="NCBI Taxonomy" id="765133"/>
    <lineage>
        <taxon>Eukaryota</taxon>
        <taxon>Metazoa</taxon>
        <taxon>Ecdysozoa</taxon>
        <taxon>Arthropoda</taxon>
        <taxon>Hexapoda</taxon>
        <taxon>Insecta</taxon>
        <taxon>Pterygota</taxon>
        <taxon>Neoptera</taxon>
        <taxon>Endopterygota</taxon>
        <taxon>Lepidoptera</taxon>
        <taxon>Glossata</taxon>
        <taxon>Ditrysia</taxon>
        <taxon>Bombycoidea</taxon>
        <taxon>Lasiocampidae</taxon>
        <taxon>Dendrolimus</taxon>
    </lineage>
</organism>
<reference evidence="1 2" key="1">
    <citation type="journal article" date="2021" name="Front. Genet.">
        <title>Chromosome-Level Genome Assembly Reveals Significant Gene Expansion in the Toll and IMD Signaling Pathways of Dendrolimus kikuchii.</title>
        <authorList>
            <person name="Zhou J."/>
            <person name="Wu P."/>
            <person name="Xiong Z."/>
            <person name="Liu N."/>
            <person name="Zhao N."/>
            <person name="Ji M."/>
            <person name="Qiu Y."/>
            <person name="Yang B."/>
        </authorList>
    </citation>
    <scope>NUCLEOTIDE SEQUENCE [LARGE SCALE GENOMIC DNA]</scope>
    <source>
        <strain evidence="1">Ann1</strain>
    </source>
</reference>
<dbReference type="Proteomes" id="UP000824533">
    <property type="component" value="Linkage Group LG01"/>
</dbReference>
<evidence type="ECO:0000313" key="1">
    <source>
        <dbReference type="EMBL" id="KAJ0183956.1"/>
    </source>
</evidence>
<evidence type="ECO:0000313" key="2">
    <source>
        <dbReference type="Proteomes" id="UP000824533"/>
    </source>
</evidence>
<keyword evidence="2" id="KW-1185">Reference proteome</keyword>
<name>A0ACC1DJ72_9NEOP</name>
<gene>
    <name evidence="1" type="ORF">K1T71_000379</name>
</gene>
<dbReference type="EMBL" id="CM034387">
    <property type="protein sequence ID" value="KAJ0183956.1"/>
    <property type="molecule type" value="Genomic_DNA"/>
</dbReference>
<accession>A0ACC1DJ72</accession>